<accession>A0AAD0HK88</accession>
<name>A0AAD0HK88_BACPU</name>
<evidence type="ECO:0000313" key="2">
    <source>
        <dbReference type="Proteomes" id="UP000264960"/>
    </source>
</evidence>
<dbReference type="EMBL" id="CP027116">
    <property type="protein sequence ID" value="AVM22805.1"/>
    <property type="molecule type" value="Genomic_DNA"/>
</dbReference>
<organism evidence="1 2">
    <name type="scientific">Bacillus pumilus</name>
    <name type="common">Bacillus mesentericus</name>
    <dbReference type="NCBI Taxonomy" id="1408"/>
    <lineage>
        <taxon>Bacteria</taxon>
        <taxon>Bacillati</taxon>
        <taxon>Bacillota</taxon>
        <taxon>Bacilli</taxon>
        <taxon>Bacillales</taxon>
        <taxon>Bacillaceae</taxon>
        <taxon>Bacillus</taxon>
    </lineage>
</organism>
<proteinExistence type="predicted"/>
<reference evidence="1 2" key="1">
    <citation type="submission" date="2018-02" db="EMBL/GenBank/DDBJ databases">
        <title>The complete genome of two Bacillus pumilus strains from Cuatro Cienegas, Coahuila, Mexico.</title>
        <authorList>
            <person name="Zarza E."/>
            <person name="Alcaraz L.D."/>
            <person name="Aguilar-Salinas B."/>
            <person name="Islas A."/>
            <person name="Olmedo-Alvarez G."/>
        </authorList>
    </citation>
    <scope>NUCLEOTIDE SEQUENCE [LARGE SCALE GENOMIC DNA]</scope>
    <source>
        <strain evidence="1 2">145</strain>
    </source>
</reference>
<gene>
    <name evidence="1" type="ORF">C5695_02685</name>
</gene>
<dbReference type="Gene3D" id="3.40.50.1820">
    <property type="entry name" value="alpha/beta hydrolase"/>
    <property type="match status" value="1"/>
</dbReference>
<dbReference type="Proteomes" id="UP000264960">
    <property type="component" value="Chromosome"/>
</dbReference>
<dbReference type="InterPro" id="IPR029058">
    <property type="entry name" value="AB_hydrolase_fold"/>
</dbReference>
<evidence type="ECO:0000313" key="1">
    <source>
        <dbReference type="EMBL" id="AVM22805.1"/>
    </source>
</evidence>
<dbReference type="AlphaFoldDB" id="A0AAD0HK88"/>
<protein>
    <submittedName>
        <fullName evidence="1">Lipase</fullName>
    </submittedName>
</protein>
<dbReference type="SUPFAM" id="SSF53474">
    <property type="entry name" value="alpha/beta-Hydrolases"/>
    <property type="match status" value="1"/>
</dbReference>
<sequence>MKGFVYILKETQKRSNLSDEEYFRLSGLAYNDKTISLHKETKKPLKVNEHSYWFIDKIEKDQDTGLDAIVLVQAKKKNGKWIKTNTPENVVISFAGTDPKNQLVQDVIKADGGNVVAGLQTKTKTPYIVKKETKDFTKTITKYTGSPGQEAMLNSGDYKLITKTSQFDQSDQLVKEVKRKYADRNTVISATGHSLGGAEADYAGVINGVYSVGFNNPSIVKLHDKETQQKIKNGDFRAMNKSIINPDDMVGAGWGLEYERHNGTTIYTKDPSEARLKRNKRLKTAALSGSLIPIAADFIMQALGIDDTHAISESNFKFDQNGNIINIDGSKDVYNRDLETMTSYADMNGQTIKVDQIVAKRLAEQLTLALEELKNVKKEVEAFPREHSLTTYKLSNQFKSKLDQFEQLGPTDVDQALLEIAPYIDKGTPLFYAKEEQYSFEASLHYMIQDLEEITEFIVKMAENFTEKDKELARWLRL</sequence>